<keyword evidence="9 13" id="KW-0547">Nucleotide-binding</keyword>
<reference evidence="14 15" key="1">
    <citation type="submission" date="2016-10" db="EMBL/GenBank/DDBJ databases">
        <authorList>
            <person name="de Groot N.N."/>
        </authorList>
    </citation>
    <scope>NUCLEOTIDE SEQUENCE [LARGE SCALE GENOMIC DNA]</scope>
    <source>
        <strain evidence="14 15">Calf135</strain>
    </source>
</reference>
<dbReference type="PANTHER" id="PTHR21299">
    <property type="entry name" value="CYTIDYLATE KINASE/PANTOATE-BETA-ALANINE LIGASE"/>
    <property type="match status" value="1"/>
</dbReference>
<evidence type="ECO:0000256" key="3">
    <source>
        <dbReference type="ARBA" id="ARBA00009256"/>
    </source>
</evidence>
<feature type="binding site" evidence="13">
    <location>
        <begin position="29"/>
        <end position="36"/>
    </location>
    <ligand>
        <name>ATP</name>
        <dbReference type="ChEBI" id="CHEBI:30616"/>
    </ligand>
</feature>
<dbReference type="RefSeq" id="WP_091973680.1">
    <property type="nucleotide sequence ID" value="NZ_CAUWDX010000017.1"/>
</dbReference>
<sequence length="282" mass="32389">MEIIKDINTMREVSRNLKGRKTIGFVPTMGCLHEGHKSLISRARKDNEIVIVSIFVNPTQFAPGEDYENYPRNIERDSKICKEEGVDYVFNPNPEDMYPNGFSTYMIPGENMTNIMCGISRPTHFRGVCTVLTKLFNIIAPDRAYFGEKDIQQLAIVKRMVKDMNFDIDIKGCPIVRENDGLAKSSRNRYLNYEEREAATILKKSIDKARDIISSGEKDTKKIANIIVETIKKEDLAKIDYIEILDFDTFERIELIENDVIIALAVYIGKTRLIDNFILLNF</sequence>
<dbReference type="Proteomes" id="UP000199512">
    <property type="component" value="Unassembled WGS sequence"/>
</dbReference>
<protein>
    <recommendedName>
        <fullName evidence="5 13">Pantothenate synthetase</fullName>
        <shortName evidence="13">PS</shortName>
        <ecNumber evidence="4 13">6.3.2.1</ecNumber>
    </recommendedName>
    <alternativeName>
        <fullName evidence="13">Pantoate--beta-alanine ligase</fullName>
    </alternativeName>
    <alternativeName>
        <fullName evidence="13">Pantoate-activating enzyme</fullName>
    </alternativeName>
</protein>
<dbReference type="Gene3D" id="3.30.1300.10">
    <property type="entry name" value="Pantoate-beta-alanine ligase, C-terminal domain"/>
    <property type="match status" value="1"/>
</dbReference>
<gene>
    <name evidence="13" type="primary">panC</name>
    <name evidence="14" type="ORF">SAMN05216454_101278</name>
</gene>
<comment type="subcellular location">
    <subcellularLocation>
        <location evidence="1 13">Cytoplasm</location>
    </subcellularLocation>
</comment>
<evidence type="ECO:0000256" key="11">
    <source>
        <dbReference type="ARBA" id="ARBA00048258"/>
    </source>
</evidence>
<dbReference type="GO" id="GO:0015940">
    <property type="term" value="P:pantothenate biosynthetic process"/>
    <property type="evidence" value="ECO:0007669"/>
    <property type="project" value="UniProtKB-UniRule"/>
</dbReference>
<dbReference type="InterPro" id="IPR042176">
    <property type="entry name" value="Pantoate_ligase_C"/>
</dbReference>
<evidence type="ECO:0000256" key="12">
    <source>
        <dbReference type="ARBA" id="ARBA00055042"/>
    </source>
</evidence>
<dbReference type="GO" id="GO:0004592">
    <property type="term" value="F:pantoate-beta-alanine ligase activity"/>
    <property type="evidence" value="ECO:0007669"/>
    <property type="project" value="UniProtKB-UniRule"/>
</dbReference>
<evidence type="ECO:0000256" key="5">
    <source>
        <dbReference type="ARBA" id="ARBA00014155"/>
    </source>
</evidence>
<comment type="catalytic activity">
    <reaction evidence="11 13">
        <text>(R)-pantoate + beta-alanine + ATP = (R)-pantothenate + AMP + diphosphate + H(+)</text>
        <dbReference type="Rhea" id="RHEA:10912"/>
        <dbReference type="ChEBI" id="CHEBI:15378"/>
        <dbReference type="ChEBI" id="CHEBI:15980"/>
        <dbReference type="ChEBI" id="CHEBI:29032"/>
        <dbReference type="ChEBI" id="CHEBI:30616"/>
        <dbReference type="ChEBI" id="CHEBI:33019"/>
        <dbReference type="ChEBI" id="CHEBI:57966"/>
        <dbReference type="ChEBI" id="CHEBI:456215"/>
        <dbReference type="EC" id="6.3.2.1"/>
    </reaction>
</comment>
<dbReference type="AlphaFoldDB" id="A0A1H8EYY8"/>
<organism evidence="14 15">
    <name type="scientific">Peptostreptococcus russellii</name>
    <dbReference type="NCBI Taxonomy" id="215200"/>
    <lineage>
        <taxon>Bacteria</taxon>
        <taxon>Bacillati</taxon>
        <taxon>Bacillota</taxon>
        <taxon>Clostridia</taxon>
        <taxon>Peptostreptococcales</taxon>
        <taxon>Peptostreptococcaceae</taxon>
        <taxon>Peptostreptococcus</taxon>
    </lineage>
</organism>
<feature type="binding site" evidence="13">
    <location>
        <position position="60"/>
    </location>
    <ligand>
        <name>beta-alanine</name>
        <dbReference type="ChEBI" id="CHEBI:57966"/>
    </ligand>
</feature>
<feature type="binding site" evidence="13">
    <location>
        <begin position="184"/>
        <end position="187"/>
    </location>
    <ligand>
        <name>ATP</name>
        <dbReference type="ChEBI" id="CHEBI:30616"/>
    </ligand>
</feature>
<evidence type="ECO:0000256" key="8">
    <source>
        <dbReference type="ARBA" id="ARBA00022655"/>
    </source>
</evidence>
<evidence type="ECO:0000256" key="10">
    <source>
        <dbReference type="ARBA" id="ARBA00022840"/>
    </source>
</evidence>
<comment type="subunit">
    <text evidence="13">Homodimer.</text>
</comment>
<evidence type="ECO:0000313" key="15">
    <source>
        <dbReference type="Proteomes" id="UP000199512"/>
    </source>
</evidence>
<keyword evidence="8 13" id="KW-0566">Pantothenate biosynthesis</keyword>
<evidence type="ECO:0000313" key="14">
    <source>
        <dbReference type="EMBL" id="SEN23958.1"/>
    </source>
</evidence>
<evidence type="ECO:0000256" key="13">
    <source>
        <dbReference type="HAMAP-Rule" id="MF_00158"/>
    </source>
</evidence>
<dbReference type="GO" id="GO:0005829">
    <property type="term" value="C:cytosol"/>
    <property type="evidence" value="ECO:0007669"/>
    <property type="project" value="TreeGrafter"/>
</dbReference>
<dbReference type="OrthoDB" id="9773087at2"/>
<proteinExistence type="inferred from homology"/>
<dbReference type="Gene3D" id="3.40.50.620">
    <property type="entry name" value="HUPs"/>
    <property type="match status" value="1"/>
</dbReference>
<dbReference type="NCBIfam" id="TIGR00018">
    <property type="entry name" value="panC"/>
    <property type="match status" value="1"/>
</dbReference>
<dbReference type="FunFam" id="3.30.1300.10:FF:000001">
    <property type="entry name" value="Pantothenate synthetase"/>
    <property type="match status" value="1"/>
</dbReference>
<dbReference type="STRING" id="215200.SAMN05216454_101278"/>
<keyword evidence="6 13" id="KW-0963">Cytoplasm</keyword>
<feature type="active site" description="Proton donor" evidence="13">
    <location>
        <position position="36"/>
    </location>
</feature>
<dbReference type="EMBL" id="FODF01000001">
    <property type="protein sequence ID" value="SEN23958.1"/>
    <property type="molecule type" value="Genomic_DNA"/>
</dbReference>
<evidence type="ECO:0000256" key="9">
    <source>
        <dbReference type="ARBA" id="ARBA00022741"/>
    </source>
</evidence>
<evidence type="ECO:0000256" key="2">
    <source>
        <dbReference type="ARBA" id="ARBA00004990"/>
    </source>
</evidence>
<dbReference type="InterPro" id="IPR014729">
    <property type="entry name" value="Rossmann-like_a/b/a_fold"/>
</dbReference>
<dbReference type="PANTHER" id="PTHR21299:SF1">
    <property type="entry name" value="PANTOATE--BETA-ALANINE LIGASE"/>
    <property type="match status" value="1"/>
</dbReference>
<dbReference type="HAMAP" id="MF_00158">
    <property type="entry name" value="PanC"/>
    <property type="match status" value="1"/>
</dbReference>
<keyword evidence="7 13" id="KW-0436">Ligase</keyword>
<accession>A0A1H8EYY8</accession>
<dbReference type="Pfam" id="PF02569">
    <property type="entry name" value="Pantoate_ligase"/>
    <property type="match status" value="1"/>
</dbReference>
<dbReference type="CDD" id="cd00560">
    <property type="entry name" value="PanC"/>
    <property type="match status" value="1"/>
</dbReference>
<dbReference type="EC" id="6.3.2.1" evidence="4 13"/>
<comment type="similarity">
    <text evidence="3 13">Belongs to the pantothenate synthetase family.</text>
</comment>
<dbReference type="GO" id="GO:0005524">
    <property type="term" value="F:ATP binding"/>
    <property type="evidence" value="ECO:0007669"/>
    <property type="project" value="UniProtKB-KW"/>
</dbReference>
<name>A0A1H8EYY8_9FIRM</name>
<dbReference type="InterPro" id="IPR004821">
    <property type="entry name" value="Cyt_trans-like"/>
</dbReference>
<dbReference type="NCBIfam" id="TIGR00125">
    <property type="entry name" value="cyt_tran_rel"/>
    <property type="match status" value="1"/>
</dbReference>
<comment type="pathway">
    <text evidence="2 13">Cofactor biosynthesis; (R)-pantothenate biosynthesis; (R)-pantothenate from (R)-pantoate and beta-alanine: step 1/1.</text>
</comment>
<evidence type="ECO:0000256" key="6">
    <source>
        <dbReference type="ARBA" id="ARBA00022490"/>
    </source>
</evidence>
<feature type="binding site" evidence="13">
    <location>
        <position position="60"/>
    </location>
    <ligand>
        <name>(R)-pantoate</name>
        <dbReference type="ChEBI" id="CHEBI:15980"/>
    </ligand>
</feature>
<comment type="function">
    <text evidence="12 13">Catalyzes the condensation of pantoate with beta-alanine in an ATP-dependent reaction via a pantoyl-adenylate intermediate.</text>
</comment>
<keyword evidence="10 13" id="KW-0067">ATP-binding</keyword>
<dbReference type="FunFam" id="3.40.50.620:FF:000114">
    <property type="entry name" value="Pantothenate synthetase"/>
    <property type="match status" value="1"/>
</dbReference>
<feature type="binding site" evidence="13">
    <location>
        <position position="176"/>
    </location>
    <ligand>
        <name>ATP</name>
        <dbReference type="ChEBI" id="CHEBI:30616"/>
    </ligand>
</feature>
<evidence type="ECO:0000256" key="4">
    <source>
        <dbReference type="ARBA" id="ARBA00012219"/>
    </source>
</evidence>
<feature type="binding site" evidence="13">
    <location>
        <begin position="147"/>
        <end position="150"/>
    </location>
    <ligand>
        <name>ATP</name>
        <dbReference type="ChEBI" id="CHEBI:30616"/>
    </ligand>
</feature>
<dbReference type="UniPathway" id="UPA00028">
    <property type="reaction ID" value="UER00005"/>
</dbReference>
<feature type="binding site" evidence="13">
    <location>
        <position position="153"/>
    </location>
    <ligand>
        <name>(R)-pantoate</name>
        <dbReference type="ChEBI" id="CHEBI:15980"/>
    </ligand>
</feature>
<evidence type="ECO:0000256" key="1">
    <source>
        <dbReference type="ARBA" id="ARBA00004496"/>
    </source>
</evidence>
<comment type="miscellaneous">
    <text evidence="13">The reaction proceeds by a bi uni uni bi ping pong mechanism.</text>
</comment>
<keyword evidence="15" id="KW-1185">Reference proteome</keyword>
<dbReference type="InterPro" id="IPR003721">
    <property type="entry name" value="Pantoate_ligase"/>
</dbReference>
<dbReference type="SUPFAM" id="SSF52374">
    <property type="entry name" value="Nucleotidylyl transferase"/>
    <property type="match status" value="1"/>
</dbReference>
<evidence type="ECO:0000256" key="7">
    <source>
        <dbReference type="ARBA" id="ARBA00022598"/>
    </source>
</evidence>